<name>A0AAN9I2N2_CROPI</name>
<accession>A0AAN9I2N2</accession>
<evidence type="ECO:0000256" key="1">
    <source>
        <dbReference type="SAM" id="MobiDB-lite"/>
    </source>
</evidence>
<dbReference type="EMBL" id="JAYWIO010000005">
    <property type="protein sequence ID" value="KAK7261445.1"/>
    <property type="molecule type" value="Genomic_DNA"/>
</dbReference>
<feature type="compositionally biased region" description="Basic residues" evidence="1">
    <location>
        <begin position="1"/>
        <end position="12"/>
    </location>
</feature>
<keyword evidence="3" id="KW-1185">Reference proteome</keyword>
<organism evidence="2 3">
    <name type="scientific">Crotalaria pallida</name>
    <name type="common">Smooth rattlebox</name>
    <name type="synonym">Crotalaria striata</name>
    <dbReference type="NCBI Taxonomy" id="3830"/>
    <lineage>
        <taxon>Eukaryota</taxon>
        <taxon>Viridiplantae</taxon>
        <taxon>Streptophyta</taxon>
        <taxon>Embryophyta</taxon>
        <taxon>Tracheophyta</taxon>
        <taxon>Spermatophyta</taxon>
        <taxon>Magnoliopsida</taxon>
        <taxon>eudicotyledons</taxon>
        <taxon>Gunneridae</taxon>
        <taxon>Pentapetalae</taxon>
        <taxon>rosids</taxon>
        <taxon>fabids</taxon>
        <taxon>Fabales</taxon>
        <taxon>Fabaceae</taxon>
        <taxon>Papilionoideae</taxon>
        <taxon>50 kb inversion clade</taxon>
        <taxon>genistoids sensu lato</taxon>
        <taxon>core genistoids</taxon>
        <taxon>Crotalarieae</taxon>
        <taxon>Crotalaria</taxon>
    </lineage>
</organism>
<evidence type="ECO:0000313" key="3">
    <source>
        <dbReference type="Proteomes" id="UP001372338"/>
    </source>
</evidence>
<feature type="compositionally biased region" description="Basic and acidic residues" evidence="1">
    <location>
        <begin position="27"/>
        <end position="37"/>
    </location>
</feature>
<sequence length="319" mass="36169">MAGVRGSRKRRRYDQNVSTTAASGSTMKEEPQDESSRRKNVVVSPRPRSGEPICSIGYSFGLHYKIVSDITWQFVESMEQKGFEHLKRPSTEIDMKGIEKLNGIPNSNRVIDATHFNLCLTSTKPSFYVWLDHNKHSMVMNAIVDPESVYKIGESGYSPLPCPVVPYEQKVREDILMEQSSIGFFKEKTNIEYPGTHVRVSTKGSCAPAPKPADDDIDFTNLCKLYVEDPNLRSVAYEKMHEYSTTIHHKPIVSRRQIGGSECGYYVMGHMFNIVSEGITNEWSTTFCNSEPFSKIEIEDIRIRWAKVLLEIAHSQGVC</sequence>
<comment type="caution">
    <text evidence="2">The sequence shown here is derived from an EMBL/GenBank/DDBJ whole genome shotgun (WGS) entry which is preliminary data.</text>
</comment>
<reference evidence="2 3" key="1">
    <citation type="submission" date="2024-01" db="EMBL/GenBank/DDBJ databases">
        <title>The genomes of 5 underutilized Papilionoideae crops provide insights into root nodulation and disease resistanc.</title>
        <authorList>
            <person name="Yuan L."/>
        </authorList>
    </citation>
    <scope>NUCLEOTIDE SEQUENCE [LARGE SCALE GENOMIC DNA]</scope>
    <source>
        <strain evidence="2">ZHUSHIDOU_FW_LH</strain>
        <tissue evidence="2">Leaf</tissue>
    </source>
</reference>
<feature type="region of interest" description="Disordered" evidence="1">
    <location>
        <begin position="1"/>
        <end position="48"/>
    </location>
</feature>
<dbReference type="AlphaFoldDB" id="A0AAN9I2N2"/>
<proteinExistence type="predicted"/>
<feature type="compositionally biased region" description="Polar residues" evidence="1">
    <location>
        <begin position="15"/>
        <end position="26"/>
    </location>
</feature>
<dbReference type="Proteomes" id="UP001372338">
    <property type="component" value="Unassembled WGS sequence"/>
</dbReference>
<evidence type="ECO:0000313" key="2">
    <source>
        <dbReference type="EMBL" id="KAK7261445.1"/>
    </source>
</evidence>
<protein>
    <submittedName>
        <fullName evidence="2">Uncharacterized protein</fullName>
    </submittedName>
</protein>
<gene>
    <name evidence="2" type="ORF">RIF29_27757</name>
</gene>